<dbReference type="Proteomes" id="UP000245207">
    <property type="component" value="Unassembled WGS sequence"/>
</dbReference>
<sequence>MAHPKRWSDHCPVSLKTTTYDFGPSPFRFYTSWLDIPSINEVVEKVVGDVDLHSLGRADLILMAKLKKVKDALKAWRFENKVTEDREVEGLLNSCDQWEAKAELGLITDGEIELWATAHAKWQEIENRKAMDIKQKSRVKWALDGDENSSFFHRMCKIHISNNRINGLPINGLWETRPNHIKKEVMHFYREKFKEQRPSKPCIIFEGIKNCPRLIKPS</sequence>
<dbReference type="EMBL" id="PKPP01001433">
    <property type="protein sequence ID" value="PWA82775.1"/>
    <property type="molecule type" value="Genomic_DNA"/>
</dbReference>
<reference evidence="1 2" key="1">
    <citation type="journal article" date="2018" name="Mol. Plant">
        <title>The genome of Artemisia annua provides insight into the evolution of Asteraceae family and artemisinin biosynthesis.</title>
        <authorList>
            <person name="Shen Q."/>
            <person name="Zhang L."/>
            <person name="Liao Z."/>
            <person name="Wang S."/>
            <person name="Yan T."/>
            <person name="Shi P."/>
            <person name="Liu M."/>
            <person name="Fu X."/>
            <person name="Pan Q."/>
            <person name="Wang Y."/>
            <person name="Lv Z."/>
            <person name="Lu X."/>
            <person name="Zhang F."/>
            <person name="Jiang W."/>
            <person name="Ma Y."/>
            <person name="Chen M."/>
            <person name="Hao X."/>
            <person name="Li L."/>
            <person name="Tang Y."/>
            <person name="Lv G."/>
            <person name="Zhou Y."/>
            <person name="Sun X."/>
            <person name="Brodelius P.E."/>
            <person name="Rose J.K.C."/>
            <person name="Tang K."/>
        </authorList>
    </citation>
    <scope>NUCLEOTIDE SEQUENCE [LARGE SCALE GENOMIC DNA]</scope>
    <source>
        <strain evidence="2">cv. Huhao1</strain>
        <tissue evidence="1">Leaf</tissue>
    </source>
</reference>
<name>A0A2U1PAJ8_ARTAN</name>
<evidence type="ECO:0000313" key="2">
    <source>
        <dbReference type="Proteomes" id="UP000245207"/>
    </source>
</evidence>
<keyword evidence="2" id="KW-1185">Reference proteome</keyword>
<accession>A0A2U1PAJ8</accession>
<evidence type="ECO:0000313" key="1">
    <source>
        <dbReference type="EMBL" id="PWA82775.1"/>
    </source>
</evidence>
<keyword evidence="1" id="KW-0695">RNA-directed DNA polymerase</keyword>
<keyword evidence="1" id="KW-0548">Nucleotidyltransferase</keyword>
<gene>
    <name evidence="1" type="ORF">CTI12_AA174820</name>
</gene>
<dbReference type="OrthoDB" id="1298693at2759"/>
<dbReference type="GO" id="GO:0003964">
    <property type="term" value="F:RNA-directed DNA polymerase activity"/>
    <property type="evidence" value="ECO:0007669"/>
    <property type="project" value="UniProtKB-KW"/>
</dbReference>
<keyword evidence="1" id="KW-0808">Transferase</keyword>
<protein>
    <submittedName>
        <fullName evidence="1">RNA-directed DNA polymerase, eukaryota, Reverse transcriptase zinc-binding domain protein</fullName>
    </submittedName>
</protein>
<dbReference type="AlphaFoldDB" id="A0A2U1PAJ8"/>
<comment type="caution">
    <text evidence="1">The sequence shown here is derived from an EMBL/GenBank/DDBJ whole genome shotgun (WGS) entry which is preliminary data.</text>
</comment>
<organism evidence="1 2">
    <name type="scientific">Artemisia annua</name>
    <name type="common">Sweet wormwood</name>
    <dbReference type="NCBI Taxonomy" id="35608"/>
    <lineage>
        <taxon>Eukaryota</taxon>
        <taxon>Viridiplantae</taxon>
        <taxon>Streptophyta</taxon>
        <taxon>Embryophyta</taxon>
        <taxon>Tracheophyta</taxon>
        <taxon>Spermatophyta</taxon>
        <taxon>Magnoliopsida</taxon>
        <taxon>eudicotyledons</taxon>
        <taxon>Gunneridae</taxon>
        <taxon>Pentapetalae</taxon>
        <taxon>asterids</taxon>
        <taxon>campanulids</taxon>
        <taxon>Asterales</taxon>
        <taxon>Asteraceae</taxon>
        <taxon>Asteroideae</taxon>
        <taxon>Anthemideae</taxon>
        <taxon>Artemisiinae</taxon>
        <taxon>Artemisia</taxon>
    </lineage>
</organism>
<proteinExistence type="predicted"/>